<evidence type="ECO:0000313" key="2">
    <source>
        <dbReference type="Proteomes" id="UP000001999"/>
    </source>
</evidence>
<dbReference type="EMBL" id="EF579802">
    <property type="protein sequence ID" value="ABR10478.1"/>
    <property type="molecule type" value="Genomic_DNA"/>
</dbReference>
<sequence>MASTTKKAAVEYDFDSWTEDDEAKAIAAIAPDVKYIIVERTFVGRFYDGTIVKASLALTLDDVDALQAEYANEVDQFRSLIRVMGGEENVRALSRQDISDVVHMATKYFDVLGRIQGATRPE</sequence>
<dbReference type="GO" id="GO:0006508">
    <property type="term" value="P:proteolysis"/>
    <property type="evidence" value="ECO:0007669"/>
    <property type="project" value="UniProtKB-KW"/>
</dbReference>
<dbReference type="Proteomes" id="UP000001999">
    <property type="component" value="Segment"/>
</dbReference>
<dbReference type="GO" id="GO:0008233">
    <property type="term" value="F:peptidase activity"/>
    <property type="evidence" value="ECO:0007669"/>
    <property type="project" value="UniProtKB-KW"/>
</dbReference>
<name>A6N206_9CAUD</name>
<dbReference type="GeneID" id="5309144"/>
<proteinExistence type="predicted"/>
<keyword evidence="1" id="KW-0378">Hydrolase</keyword>
<organism evidence="1 2">
    <name type="scientific">Microbacterium phage Min1</name>
    <dbReference type="NCBI Taxonomy" id="446529"/>
    <lineage>
        <taxon>Viruses</taxon>
        <taxon>Duplodnaviria</taxon>
        <taxon>Heunggongvirae</taxon>
        <taxon>Uroviricota</taxon>
        <taxon>Caudoviricetes</taxon>
        <taxon>Minunavirus</taxon>
        <taxon>Minunavirus Min1</taxon>
    </lineage>
</organism>
<keyword evidence="2" id="KW-1185">Reference proteome</keyword>
<dbReference type="KEGG" id="vg:5309144"/>
<reference evidence="1 2" key="1">
    <citation type="submission" date="2007-04" db="EMBL/GenBank/DDBJ databases">
        <title>Isolation, characterization and complete nucleotide sequence of a novel temperate bacteriophage Min1, isolated from the nematode pathogen Microbacterium nematophilum.</title>
        <authorList>
            <person name="Akimkina T.V."/>
            <person name="Venien-Bryan C."/>
            <person name="Hodgkin J.A."/>
        </authorList>
    </citation>
    <scope>NUCLEOTIDE SEQUENCE [LARGE SCALE GENOMIC DNA]</scope>
</reference>
<accession>A6N206</accession>
<evidence type="ECO:0000313" key="1">
    <source>
        <dbReference type="EMBL" id="ABR10478.1"/>
    </source>
</evidence>
<keyword evidence="1" id="KW-0645">Protease</keyword>
<protein>
    <submittedName>
        <fullName evidence="1">ATP-dependent serine Clp protease</fullName>
    </submittedName>
</protein>
<dbReference type="RefSeq" id="YP_001294808.1">
    <property type="nucleotide sequence ID" value="NC_009603.1"/>
</dbReference>